<keyword evidence="2" id="KW-0732">Signal</keyword>
<feature type="signal peptide" evidence="2">
    <location>
        <begin position="1"/>
        <end position="21"/>
    </location>
</feature>
<dbReference type="Gene3D" id="3.40.190.10">
    <property type="entry name" value="Periplasmic binding protein-like II"/>
    <property type="match status" value="1"/>
</dbReference>
<evidence type="ECO:0000256" key="2">
    <source>
        <dbReference type="SAM" id="SignalP"/>
    </source>
</evidence>
<dbReference type="Proteomes" id="UP001196870">
    <property type="component" value="Unassembled WGS sequence"/>
</dbReference>
<sequence length="321" mass="33528">MIARRGLLALPALLAAAAAGAQPWAPSRPIRFVLPLAAGGSLDALARLIAAHLTPVLRQPVVVEPRPGAGGNLAFEYVARAAADGHTILVGWDSLVINPPLYRRVNYDPVTDFNPIIQTVAAPQVLVVRADGAGDLSSLIAAAKAARPALSWASPGNGSIGHMTGELFRRDAELPDFEHVPYRGAAPAATDLLAGVVSALWVSLPAVTEHVREGRFRALVVTGARRSAVLPSVPTAIEVGQTALEIVSWQGLLAPAGTPAAAVETLNSEVNKALNSDNISRWIAAQGSERIGGDPGVLAAQIRADVRRWAEVVHRTGARPD</sequence>
<dbReference type="RefSeq" id="WP_211853154.1">
    <property type="nucleotide sequence ID" value="NZ_JAAGBB010000015.1"/>
</dbReference>
<keyword evidence="4" id="KW-1185">Reference proteome</keyword>
<evidence type="ECO:0000313" key="3">
    <source>
        <dbReference type="EMBL" id="MBR0665485.1"/>
    </source>
</evidence>
<gene>
    <name evidence="3" type="ORF">GXW71_14075</name>
</gene>
<dbReference type="InterPro" id="IPR005064">
    <property type="entry name" value="BUG"/>
</dbReference>
<proteinExistence type="inferred from homology"/>
<dbReference type="PANTHER" id="PTHR42928">
    <property type="entry name" value="TRICARBOXYLATE-BINDING PROTEIN"/>
    <property type="match status" value="1"/>
</dbReference>
<comment type="caution">
    <text evidence="3">The sequence shown here is derived from an EMBL/GenBank/DDBJ whole genome shotgun (WGS) entry which is preliminary data.</text>
</comment>
<dbReference type="SUPFAM" id="SSF53850">
    <property type="entry name" value="Periplasmic binding protein-like II"/>
    <property type="match status" value="1"/>
</dbReference>
<dbReference type="PIRSF" id="PIRSF017082">
    <property type="entry name" value="YflP"/>
    <property type="match status" value="1"/>
</dbReference>
<dbReference type="PANTHER" id="PTHR42928:SF5">
    <property type="entry name" value="BLR1237 PROTEIN"/>
    <property type="match status" value="1"/>
</dbReference>
<organism evidence="3 4">
    <name type="scientific">Plastoroseomonas hellenica</name>
    <dbReference type="NCBI Taxonomy" id="2687306"/>
    <lineage>
        <taxon>Bacteria</taxon>
        <taxon>Pseudomonadati</taxon>
        <taxon>Pseudomonadota</taxon>
        <taxon>Alphaproteobacteria</taxon>
        <taxon>Acetobacterales</taxon>
        <taxon>Acetobacteraceae</taxon>
        <taxon>Plastoroseomonas</taxon>
    </lineage>
</organism>
<name>A0ABS5EYW0_9PROT</name>
<dbReference type="Pfam" id="PF03401">
    <property type="entry name" value="TctC"/>
    <property type="match status" value="1"/>
</dbReference>
<feature type="chain" id="PRO_5045797033" evidence="2">
    <location>
        <begin position="22"/>
        <end position="321"/>
    </location>
</feature>
<dbReference type="Gene3D" id="3.40.190.150">
    <property type="entry name" value="Bordetella uptake gene, domain 1"/>
    <property type="match status" value="1"/>
</dbReference>
<dbReference type="EMBL" id="JAAGBB010000015">
    <property type="protein sequence ID" value="MBR0665485.1"/>
    <property type="molecule type" value="Genomic_DNA"/>
</dbReference>
<dbReference type="InterPro" id="IPR042100">
    <property type="entry name" value="Bug_dom1"/>
</dbReference>
<accession>A0ABS5EYW0</accession>
<evidence type="ECO:0000256" key="1">
    <source>
        <dbReference type="ARBA" id="ARBA00006987"/>
    </source>
</evidence>
<comment type="similarity">
    <text evidence="1">Belongs to the UPF0065 (bug) family.</text>
</comment>
<protein>
    <submittedName>
        <fullName evidence="3">Tripartite tricarboxylate transporter substrate binding protein</fullName>
    </submittedName>
</protein>
<evidence type="ECO:0000313" key="4">
    <source>
        <dbReference type="Proteomes" id="UP001196870"/>
    </source>
</evidence>
<reference evidence="4" key="1">
    <citation type="journal article" date="2021" name="Syst. Appl. Microbiol.">
        <title>Roseomonas hellenica sp. nov., isolated from roots of wild-growing Alkanna tinctoria.</title>
        <authorList>
            <person name="Rat A."/>
            <person name="Naranjo H.D."/>
            <person name="Lebbe L."/>
            <person name="Cnockaert M."/>
            <person name="Krigas N."/>
            <person name="Grigoriadou K."/>
            <person name="Maloupa E."/>
            <person name="Willems A."/>
        </authorList>
    </citation>
    <scope>NUCLEOTIDE SEQUENCE [LARGE SCALE GENOMIC DNA]</scope>
    <source>
        <strain evidence="4">LMG 31523</strain>
    </source>
</reference>